<dbReference type="OrthoDB" id="3200967at2759"/>
<gene>
    <name evidence="2" type="ORF">BS47DRAFT_1388638</name>
</gene>
<keyword evidence="3" id="KW-1185">Reference proteome</keyword>
<evidence type="ECO:0000256" key="1">
    <source>
        <dbReference type="SAM" id="MobiDB-lite"/>
    </source>
</evidence>
<name>A0A9P6B7J2_9AGAM</name>
<feature type="compositionally biased region" description="Low complexity" evidence="1">
    <location>
        <begin position="253"/>
        <end position="276"/>
    </location>
</feature>
<sequence>MTKRLLRQGAARVPTPPLTTSSAPSSSSPSSSHLSPSIRTKRRNRSKFPTAEVVSVGPSGVIMTESSQIGGYPSGPVVWSTFIESCPLDIDFEPELAPEVHIHLDQDKCSRHARQKHAQARHWGDEVDPAPSLCTCNEKHCVLRVVCVHMEYLERVQLIICKHNPATAQLFASELFVRMGPNERAWAATMTKYLKARGHEFATVDSLRRRFANALSHYQVLVRLVNAEMAKIIDSFHDPLLVPSVSSTSLTSLPSGAPTSLGSSGPSVPSISSLPSAAQHQQDP</sequence>
<dbReference type="Proteomes" id="UP000886523">
    <property type="component" value="Unassembled WGS sequence"/>
</dbReference>
<proteinExistence type="predicted"/>
<feature type="region of interest" description="Disordered" evidence="1">
    <location>
        <begin position="1"/>
        <end position="50"/>
    </location>
</feature>
<evidence type="ECO:0000313" key="3">
    <source>
        <dbReference type="Proteomes" id="UP000886523"/>
    </source>
</evidence>
<dbReference type="AlphaFoldDB" id="A0A9P6B7J2"/>
<feature type="region of interest" description="Disordered" evidence="1">
    <location>
        <begin position="253"/>
        <end position="284"/>
    </location>
</feature>
<feature type="compositionally biased region" description="Low complexity" evidence="1">
    <location>
        <begin position="18"/>
        <end position="37"/>
    </location>
</feature>
<comment type="caution">
    <text evidence="2">The sequence shown here is derived from an EMBL/GenBank/DDBJ whole genome shotgun (WGS) entry which is preliminary data.</text>
</comment>
<reference evidence="2" key="1">
    <citation type="journal article" date="2020" name="Nat. Commun.">
        <title>Large-scale genome sequencing of mycorrhizal fungi provides insights into the early evolution of symbiotic traits.</title>
        <authorList>
            <person name="Miyauchi S."/>
            <person name="Kiss E."/>
            <person name="Kuo A."/>
            <person name="Drula E."/>
            <person name="Kohler A."/>
            <person name="Sanchez-Garcia M."/>
            <person name="Morin E."/>
            <person name="Andreopoulos B."/>
            <person name="Barry K.W."/>
            <person name="Bonito G."/>
            <person name="Buee M."/>
            <person name="Carver A."/>
            <person name="Chen C."/>
            <person name="Cichocki N."/>
            <person name="Clum A."/>
            <person name="Culley D."/>
            <person name="Crous P.W."/>
            <person name="Fauchery L."/>
            <person name="Girlanda M."/>
            <person name="Hayes R.D."/>
            <person name="Keri Z."/>
            <person name="LaButti K."/>
            <person name="Lipzen A."/>
            <person name="Lombard V."/>
            <person name="Magnuson J."/>
            <person name="Maillard F."/>
            <person name="Murat C."/>
            <person name="Nolan M."/>
            <person name="Ohm R.A."/>
            <person name="Pangilinan J."/>
            <person name="Pereira M.F."/>
            <person name="Perotto S."/>
            <person name="Peter M."/>
            <person name="Pfister S."/>
            <person name="Riley R."/>
            <person name="Sitrit Y."/>
            <person name="Stielow J.B."/>
            <person name="Szollosi G."/>
            <person name="Zifcakova L."/>
            <person name="Stursova M."/>
            <person name="Spatafora J.W."/>
            <person name="Tedersoo L."/>
            <person name="Vaario L.M."/>
            <person name="Yamada A."/>
            <person name="Yan M."/>
            <person name="Wang P."/>
            <person name="Xu J."/>
            <person name="Bruns T."/>
            <person name="Baldrian P."/>
            <person name="Vilgalys R."/>
            <person name="Dunand C."/>
            <person name="Henrissat B."/>
            <person name="Grigoriev I.V."/>
            <person name="Hibbett D."/>
            <person name="Nagy L.G."/>
            <person name="Martin F.M."/>
        </authorList>
    </citation>
    <scope>NUCLEOTIDE SEQUENCE</scope>
    <source>
        <strain evidence="2">UP504</strain>
    </source>
</reference>
<accession>A0A9P6B7J2</accession>
<protein>
    <submittedName>
        <fullName evidence="2">Uncharacterized protein</fullName>
    </submittedName>
</protein>
<dbReference type="EMBL" id="MU128921">
    <property type="protein sequence ID" value="KAF9518960.1"/>
    <property type="molecule type" value="Genomic_DNA"/>
</dbReference>
<evidence type="ECO:0000313" key="2">
    <source>
        <dbReference type="EMBL" id="KAF9518960.1"/>
    </source>
</evidence>
<organism evidence="2 3">
    <name type="scientific">Hydnum rufescens UP504</name>
    <dbReference type="NCBI Taxonomy" id="1448309"/>
    <lineage>
        <taxon>Eukaryota</taxon>
        <taxon>Fungi</taxon>
        <taxon>Dikarya</taxon>
        <taxon>Basidiomycota</taxon>
        <taxon>Agaricomycotina</taxon>
        <taxon>Agaricomycetes</taxon>
        <taxon>Cantharellales</taxon>
        <taxon>Hydnaceae</taxon>
        <taxon>Hydnum</taxon>
    </lineage>
</organism>